<dbReference type="EC" id="1.1.5.3" evidence="6"/>
<accession>A0A411YHG1</accession>
<name>A0A411YHG1_9ACTN</name>
<evidence type="ECO:0000259" key="8">
    <source>
        <dbReference type="Pfam" id="PF16901"/>
    </source>
</evidence>
<dbReference type="InterPro" id="IPR000447">
    <property type="entry name" value="G3P_DH_FAD-dep"/>
</dbReference>
<dbReference type="Pfam" id="PF01266">
    <property type="entry name" value="DAO"/>
    <property type="match status" value="1"/>
</dbReference>
<evidence type="ECO:0000256" key="5">
    <source>
        <dbReference type="ARBA" id="ARBA00023002"/>
    </source>
</evidence>
<evidence type="ECO:0000259" key="7">
    <source>
        <dbReference type="Pfam" id="PF01266"/>
    </source>
</evidence>
<comment type="catalytic activity">
    <reaction evidence="6">
        <text>a quinone + sn-glycerol 3-phosphate = dihydroxyacetone phosphate + a quinol</text>
        <dbReference type="Rhea" id="RHEA:18977"/>
        <dbReference type="ChEBI" id="CHEBI:24646"/>
        <dbReference type="ChEBI" id="CHEBI:57597"/>
        <dbReference type="ChEBI" id="CHEBI:57642"/>
        <dbReference type="ChEBI" id="CHEBI:132124"/>
        <dbReference type="EC" id="1.1.5.3"/>
    </reaction>
</comment>
<keyword evidence="5 6" id="KW-0560">Oxidoreductase</keyword>
<evidence type="ECO:0000256" key="6">
    <source>
        <dbReference type="RuleBase" id="RU361217"/>
    </source>
</evidence>
<evidence type="ECO:0000256" key="2">
    <source>
        <dbReference type="ARBA" id="ARBA00007330"/>
    </source>
</evidence>
<dbReference type="InterPro" id="IPR036188">
    <property type="entry name" value="FAD/NAD-bd_sf"/>
</dbReference>
<sequence>MLPIAKLGPSERADALDRLDSEDFDVLVIGGGVTGAGSALDAASRGLRTALIEREDFAAGTSSASTKLIHGGLRYLEKLDFGLVQEALTERARMLEELCPHLVHPVPFLYPLTGRAWERAYVGAGVLLYDTIGTGKRGVPVHKHLSRTGALRLAPDLREDALVGAIRYYDAQVDDARHTAMLARTAAHHGALVTTHVEATDLTKQGGCVTGAVATDTESGREVRITARRIVNATGPWTDEVQNMAGQAQVKVRPSKGVHFLVPRERLDLGVGLIMRTEKSVLFVVPWGNRWIIGTTDTDWDESVDDVVATQADLDYLLDRLNPMLRHPLTKADITGVYAGLRPLLAATEGSTAELSREHSVLESTPGLISIGGGKYTTYRVMAEDAVDRAVEGLDREVPPSPTRHLPLLGAIGYEAAVADRERIARQAGVHVAWIDHLLARYGDLYEEVLALGEERPHLMQPLEGAPSYLGVEVAYAASHEGARDLFDALERRTRVRIEVADRGLAAAEPAAAILADVLDWDDETRKDAIDAYRKAVEADRAAEQASTDQEAVAARHPG</sequence>
<keyword evidence="4" id="KW-0274">FAD</keyword>
<comment type="cofactor">
    <cofactor evidence="1 6">
        <name>FAD</name>
        <dbReference type="ChEBI" id="CHEBI:57692"/>
    </cofactor>
</comment>
<reference evidence="9 10" key="1">
    <citation type="submission" date="2019-01" db="EMBL/GenBank/DDBJ databases">
        <title>Egibacter rhizosphaerae EGI 80759T.</title>
        <authorList>
            <person name="Chen D.-D."/>
            <person name="Tian Y."/>
            <person name="Jiao J.-Y."/>
            <person name="Zhang X.-T."/>
            <person name="Zhang Y.-G."/>
            <person name="Zhang Y."/>
            <person name="Xiao M."/>
            <person name="Shu W.-S."/>
            <person name="Li W.-J."/>
        </authorList>
    </citation>
    <scope>NUCLEOTIDE SEQUENCE [LARGE SCALE GENOMIC DNA]</scope>
    <source>
        <strain evidence="9 10">EGI 80759</strain>
    </source>
</reference>
<dbReference type="PROSITE" id="PS00977">
    <property type="entry name" value="FAD_G3PDH_1"/>
    <property type="match status" value="1"/>
</dbReference>
<feature type="domain" description="Alpha-glycerophosphate oxidase C-terminal" evidence="8">
    <location>
        <begin position="402"/>
        <end position="526"/>
    </location>
</feature>
<dbReference type="Gene3D" id="3.30.9.10">
    <property type="entry name" value="D-Amino Acid Oxidase, subunit A, domain 2"/>
    <property type="match status" value="1"/>
</dbReference>
<dbReference type="RefSeq" id="WP_131155658.1">
    <property type="nucleotide sequence ID" value="NZ_CP036402.1"/>
</dbReference>
<dbReference type="KEGG" id="erz:ER308_14580"/>
<comment type="similarity">
    <text evidence="2 6">Belongs to the FAD-dependent glycerol-3-phosphate dehydrogenase family.</text>
</comment>
<evidence type="ECO:0000256" key="4">
    <source>
        <dbReference type="ARBA" id="ARBA00022827"/>
    </source>
</evidence>
<dbReference type="PANTHER" id="PTHR11985">
    <property type="entry name" value="GLYCEROL-3-PHOSPHATE DEHYDROGENASE"/>
    <property type="match status" value="1"/>
</dbReference>
<evidence type="ECO:0000256" key="1">
    <source>
        <dbReference type="ARBA" id="ARBA00001974"/>
    </source>
</evidence>
<dbReference type="OrthoDB" id="9766796at2"/>
<dbReference type="Gene3D" id="1.10.8.870">
    <property type="entry name" value="Alpha-glycerophosphate oxidase, cap domain"/>
    <property type="match status" value="1"/>
</dbReference>
<dbReference type="PANTHER" id="PTHR11985:SF31">
    <property type="entry name" value="GLYCEROL-3-PHOSPHATE DEHYDROGENASE 2"/>
    <property type="match status" value="1"/>
</dbReference>
<evidence type="ECO:0000313" key="9">
    <source>
        <dbReference type="EMBL" id="QBI20663.1"/>
    </source>
</evidence>
<protein>
    <recommendedName>
        <fullName evidence="6">Glycerol-3-phosphate dehydrogenase</fullName>
        <ecNumber evidence="6">1.1.5.3</ecNumber>
    </recommendedName>
</protein>
<dbReference type="GO" id="GO:0046168">
    <property type="term" value="P:glycerol-3-phosphate catabolic process"/>
    <property type="evidence" value="ECO:0007669"/>
    <property type="project" value="TreeGrafter"/>
</dbReference>
<evidence type="ECO:0000256" key="3">
    <source>
        <dbReference type="ARBA" id="ARBA00022630"/>
    </source>
</evidence>
<dbReference type="GO" id="GO:0004368">
    <property type="term" value="F:glycerol-3-phosphate dehydrogenase (quinone) activity"/>
    <property type="evidence" value="ECO:0007669"/>
    <property type="project" value="UniProtKB-EC"/>
</dbReference>
<dbReference type="Gene3D" id="3.50.50.60">
    <property type="entry name" value="FAD/NAD(P)-binding domain"/>
    <property type="match status" value="1"/>
</dbReference>
<evidence type="ECO:0000313" key="10">
    <source>
        <dbReference type="Proteomes" id="UP000291469"/>
    </source>
</evidence>
<proteinExistence type="inferred from homology"/>
<dbReference type="SUPFAM" id="SSF51905">
    <property type="entry name" value="FAD/NAD(P)-binding domain"/>
    <property type="match status" value="1"/>
</dbReference>
<keyword evidence="10" id="KW-1185">Reference proteome</keyword>
<dbReference type="AlphaFoldDB" id="A0A411YHG1"/>
<gene>
    <name evidence="9" type="ORF">ER308_14580</name>
</gene>
<dbReference type="GO" id="GO:0009331">
    <property type="term" value="C:glycerol-3-phosphate dehydrogenase (FAD) complex"/>
    <property type="evidence" value="ECO:0007669"/>
    <property type="project" value="UniProtKB-UniRule"/>
</dbReference>
<dbReference type="PROSITE" id="PS00978">
    <property type="entry name" value="FAD_G3PDH_2"/>
    <property type="match status" value="1"/>
</dbReference>
<dbReference type="InterPro" id="IPR006076">
    <property type="entry name" value="FAD-dep_OxRdtase"/>
</dbReference>
<dbReference type="Proteomes" id="UP000291469">
    <property type="component" value="Chromosome"/>
</dbReference>
<organism evidence="9 10">
    <name type="scientific">Egibacter rhizosphaerae</name>
    <dbReference type="NCBI Taxonomy" id="1670831"/>
    <lineage>
        <taxon>Bacteria</taxon>
        <taxon>Bacillati</taxon>
        <taxon>Actinomycetota</taxon>
        <taxon>Nitriliruptoria</taxon>
        <taxon>Egibacterales</taxon>
        <taxon>Egibacteraceae</taxon>
        <taxon>Egibacter</taxon>
    </lineage>
</organism>
<dbReference type="InterPro" id="IPR038299">
    <property type="entry name" value="DAO_C_sf"/>
</dbReference>
<dbReference type="InterPro" id="IPR031656">
    <property type="entry name" value="DAO_C"/>
</dbReference>
<dbReference type="EMBL" id="CP036402">
    <property type="protein sequence ID" value="QBI20663.1"/>
    <property type="molecule type" value="Genomic_DNA"/>
</dbReference>
<dbReference type="Pfam" id="PF16901">
    <property type="entry name" value="DAO_C"/>
    <property type="match status" value="1"/>
</dbReference>
<keyword evidence="3 6" id="KW-0285">Flavoprotein</keyword>
<feature type="domain" description="FAD dependent oxidoreductase" evidence="7">
    <location>
        <begin position="25"/>
        <end position="379"/>
    </location>
</feature>
<dbReference type="PRINTS" id="PR01001">
    <property type="entry name" value="FADG3PDH"/>
</dbReference>